<accession>A0A1C5A6F4</accession>
<dbReference type="PANTHER" id="PTHR33279:SF2">
    <property type="entry name" value="SULFUR CARRIER PROTEIN TUSA"/>
    <property type="match status" value="1"/>
</dbReference>
<evidence type="ECO:0000313" key="3">
    <source>
        <dbReference type="EMBL" id="SCF40785.1"/>
    </source>
</evidence>
<dbReference type="Pfam" id="PF01206">
    <property type="entry name" value="TusA"/>
    <property type="match status" value="1"/>
</dbReference>
<dbReference type="InterPro" id="IPR036868">
    <property type="entry name" value="TusA-like_sf"/>
</dbReference>
<comment type="similarity">
    <text evidence="1">Belongs to the sulfur carrier protein TusA family.</text>
</comment>
<dbReference type="CDD" id="cd00291">
    <property type="entry name" value="SirA_YedF_YeeD"/>
    <property type="match status" value="1"/>
</dbReference>
<organism evidence="3 4">
    <name type="scientific">Micromonospora mirobrigensis</name>
    <dbReference type="NCBI Taxonomy" id="262898"/>
    <lineage>
        <taxon>Bacteria</taxon>
        <taxon>Bacillati</taxon>
        <taxon>Actinomycetota</taxon>
        <taxon>Actinomycetes</taxon>
        <taxon>Micromonosporales</taxon>
        <taxon>Micromonosporaceae</taxon>
        <taxon>Micromonospora</taxon>
    </lineage>
</organism>
<reference evidence="4" key="1">
    <citation type="submission" date="2016-06" db="EMBL/GenBank/DDBJ databases">
        <authorList>
            <person name="Varghese N."/>
            <person name="Submissions Spin"/>
        </authorList>
    </citation>
    <scope>NUCLEOTIDE SEQUENCE [LARGE SCALE GENOMIC DNA]</scope>
    <source>
        <strain evidence="4">DSM 44830</strain>
    </source>
</reference>
<dbReference type="InterPro" id="IPR001455">
    <property type="entry name" value="TusA-like"/>
</dbReference>
<evidence type="ECO:0000256" key="1">
    <source>
        <dbReference type="ARBA" id="ARBA00008984"/>
    </source>
</evidence>
<dbReference type="STRING" id="262898.GA0070564_10813"/>
<proteinExistence type="inferred from homology"/>
<name>A0A1C5A6F4_9ACTN</name>
<keyword evidence="4" id="KW-1185">Reference proteome</keyword>
<gene>
    <name evidence="3" type="ORF">GA0070564_10813</name>
</gene>
<evidence type="ECO:0000313" key="4">
    <source>
        <dbReference type="Proteomes" id="UP000199504"/>
    </source>
</evidence>
<dbReference type="Gene3D" id="3.30.110.40">
    <property type="entry name" value="TusA-like domain"/>
    <property type="match status" value="1"/>
</dbReference>
<dbReference type="SUPFAM" id="SSF64307">
    <property type="entry name" value="SirA-like"/>
    <property type="match status" value="1"/>
</dbReference>
<protein>
    <submittedName>
        <fullName evidence="3">tRNA 2-thiouridine synthesizing protein A</fullName>
    </submittedName>
</protein>
<dbReference type="PROSITE" id="PS01148">
    <property type="entry name" value="UPF0033"/>
    <property type="match status" value="1"/>
</dbReference>
<dbReference type="AlphaFoldDB" id="A0A1C5A6F4"/>
<dbReference type="PANTHER" id="PTHR33279">
    <property type="entry name" value="SULFUR CARRIER PROTEIN YEDF-RELATED"/>
    <property type="match status" value="1"/>
</dbReference>
<dbReference type="EMBL" id="FMCX01000008">
    <property type="protein sequence ID" value="SCF40785.1"/>
    <property type="molecule type" value="Genomic_DNA"/>
</dbReference>
<sequence>MSGADRAGGPVPDEVLDCRGQRCPLPVINLARRLPELPVGAVVRVLADDPAAAVDIPAWCRMRGQEFVAAHPDAYDVRRTS</sequence>
<feature type="domain" description="UPF0033" evidence="2">
    <location>
        <begin position="16"/>
        <end position="40"/>
    </location>
</feature>
<dbReference type="Proteomes" id="UP000199504">
    <property type="component" value="Unassembled WGS sequence"/>
</dbReference>
<evidence type="ECO:0000259" key="2">
    <source>
        <dbReference type="PROSITE" id="PS01148"/>
    </source>
</evidence>